<dbReference type="InterPro" id="IPR020003">
    <property type="entry name" value="ATPase_a/bsu_AS"/>
</dbReference>
<dbReference type="InterPro" id="IPR031686">
    <property type="entry name" value="ATP-synth_a_Xtn"/>
</dbReference>
<evidence type="ECO:0000256" key="2">
    <source>
        <dbReference type="ARBA" id="ARBA00022448"/>
    </source>
</evidence>
<dbReference type="InterPro" id="IPR055190">
    <property type="entry name" value="ATP-synt_VA_C"/>
</dbReference>
<name>A0A098E6T6_9ZZZZ</name>
<dbReference type="InterPro" id="IPR022878">
    <property type="entry name" value="V-ATPase_asu"/>
</dbReference>
<dbReference type="InterPro" id="IPR036121">
    <property type="entry name" value="ATPase_F1/V1/A1_a/bsu_N_sf"/>
</dbReference>
<keyword evidence="4" id="KW-0375">Hydrogen ion transport</keyword>
<feature type="domain" description="ATPase F1/V1/A1 complex alpha/beta subunit nucleotide-binding" evidence="8">
    <location>
        <begin position="216"/>
        <end position="443"/>
    </location>
</feature>
<proteinExistence type="inferred from homology"/>
<gene>
    <name evidence="12" type="ORF">MSIBF_A1270005</name>
</gene>
<dbReference type="InterPro" id="IPR027417">
    <property type="entry name" value="P-loop_NTPase"/>
</dbReference>
<organism evidence="12">
    <name type="scientific">groundwater metagenome</name>
    <dbReference type="NCBI Taxonomy" id="717931"/>
    <lineage>
        <taxon>unclassified sequences</taxon>
        <taxon>metagenomes</taxon>
        <taxon>ecological metagenomes</taxon>
    </lineage>
</organism>
<dbReference type="Gene3D" id="2.40.50.100">
    <property type="match status" value="1"/>
</dbReference>
<dbReference type="Pfam" id="PF16886">
    <property type="entry name" value="ATP-synt_ab_Xtn"/>
    <property type="match status" value="1"/>
</dbReference>
<keyword evidence="2" id="KW-0813">Transport</keyword>
<evidence type="ECO:0000256" key="5">
    <source>
        <dbReference type="ARBA" id="ARBA00022840"/>
    </source>
</evidence>
<evidence type="ECO:0000256" key="1">
    <source>
        <dbReference type="ARBA" id="ARBA00008936"/>
    </source>
</evidence>
<dbReference type="Gene3D" id="1.10.1140.10">
    <property type="entry name" value="Bovine Mitochondrial F1-atpase, Atp Synthase Beta Chain, Chain D, domain 3"/>
    <property type="match status" value="1"/>
</dbReference>
<protein>
    <submittedName>
        <fullName evidence="12">Archaeal A1AO-type ATP synthase, subunit B</fullName>
    </submittedName>
</protein>
<evidence type="ECO:0000256" key="7">
    <source>
        <dbReference type="ARBA" id="ARBA00023065"/>
    </source>
</evidence>
<dbReference type="PROSITE" id="PS00152">
    <property type="entry name" value="ATPASE_ALPHA_BETA"/>
    <property type="match status" value="1"/>
</dbReference>
<feature type="domain" description="ATPase F1/V1/A1 complex alpha/beta subunit N-terminal" evidence="9">
    <location>
        <begin position="10"/>
        <end position="72"/>
    </location>
</feature>
<dbReference type="GO" id="GO:0046034">
    <property type="term" value="P:ATP metabolic process"/>
    <property type="evidence" value="ECO:0007669"/>
    <property type="project" value="InterPro"/>
</dbReference>
<dbReference type="InterPro" id="IPR000194">
    <property type="entry name" value="ATPase_F1/V1/A1_a/bsu_nucl-bd"/>
</dbReference>
<accession>A0A098E6T6</accession>
<comment type="similarity">
    <text evidence="1">Belongs to the ATPase alpha/beta chains family.</text>
</comment>
<dbReference type="InterPro" id="IPR024034">
    <property type="entry name" value="ATPase_F1/V1_b/a_C"/>
</dbReference>
<dbReference type="GO" id="GO:0046961">
    <property type="term" value="F:proton-transporting ATPase activity, rotational mechanism"/>
    <property type="evidence" value="ECO:0007669"/>
    <property type="project" value="InterPro"/>
</dbReference>
<evidence type="ECO:0000259" key="9">
    <source>
        <dbReference type="Pfam" id="PF02874"/>
    </source>
</evidence>
<dbReference type="CDD" id="cd18111">
    <property type="entry name" value="ATP-synt_V_A-type_alpha_C"/>
    <property type="match status" value="1"/>
</dbReference>
<dbReference type="InterPro" id="IPR023366">
    <property type="entry name" value="ATP_synth_asu-like_sf"/>
</dbReference>
<evidence type="ECO:0000256" key="3">
    <source>
        <dbReference type="ARBA" id="ARBA00022741"/>
    </source>
</evidence>
<dbReference type="InterPro" id="IPR004100">
    <property type="entry name" value="ATPase_F1/V1/A1_a/bsu_N"/>
</dbReference>
<reference evidence="12" key="1">
    <citation type="submission" date="2014-09" db="EMBL/GenBank/DDBJ databases">
        <authorList>
            <person name="Probst J Alexander"/>
        </authorList>
    </citation>
    <scope>NUCLEOTIDE SEQUENCE</scope>
</reference>
<evidence type="ECO:0000256" key="6">
    <source>
        <dbReference type="ARBA" id="ARBA00022967"/>
    </source>
</evidence>
<sequence length="620" mass="69701">MEKEENYGKITRIAGPLVEANGMKGHKMYEVVKVGDLGLIGEIIKIIRDVASIQVYEDTSGLTPGERVEGTGQSLSVELGPGVLKSIYDGIQRPLELIKEKSGDFIARGINVPPIDKQKVWDFITKVKEGDNVEQGDIIGDVQETDLIVNKIMIPFGIEGKIENIYSGKHRVEDIVCVVKDKHNRLHDVKMMQIWPVREPRPYVRKLPPEIPLKTGQRIFDTAFPIAKGGTAAIPGPFGSGKTVSQHQLAKWCDAEVIVYVGCGERGNEMTEVLEEFPHLIDPYSGKPLMERTTMIANTSNMPVAAREASVYTGVTLAEYYRDMGYNTAMMADSTSRWAEAMREISGRLEEMPGEEGYPAYLASKVAAFYERAGMVEIFGKDGKKKNRISSVSLIGAVSPPGGDFSEPVTQNTLRVTRVFWALDARLAHRRHFPSINWMTSYSLYEKLPEWFNKNVDENWVANRKKAMELMHKEAELQEIVQLVGKDALAEKEKMVLEITRLIREAVLQQNAFDDVDSYCPLKKQYDMLYIILHLHDKLEGCIANGKTIEEISKEVKGLVDIMTSRIARLKYSPLKEECDEGGRLKGKTKDKILGQIKDGSLKYFDDAYKDIFAVVEKIK</sequence>
<dbReference type="Pfam" id="PF02874">
    <property type="entry name" value="ATP-synt_ab_N"/>
    <property type="match status" value="1"/>
</dbReference>
<dbReference type="CDD" id="cd01134">
    <property type="entry name" value="V_A-ATPase_A"/>
    <property type="match status" value="1"/>
</dbReference>
<dbReference type="Pfam" id="PF00006">
    <property type="entry name" value="ATP-synt_ab"/>
    <property type="match status" value="1"/>
</dbReference>
<evidence type="ECO:0000259" key="8">
    <source>
        <dbReference type="Pfam" id="PF00006"/>
    </source>
</evidence>
<dbReference type="PANTHER" id="PTHR43607">
    <property type="entry name" value="V-TYPE PROTON ATPASE CATALYTIC SUBUNIT A"/>
    <property type="match status" value="1"/>
</dbReference>
<dbReference type="FunFam" id="2.40.30.20:FF:000002">
    <property type="entry name" value="V-type proton ATPase catalytic subunit A"/>
    <property type="match status" value="1"/>
</dbReference>
<dbReference type="NCBIfam" id="NF003220">
    <property type="entry name" value="PRK04192.1"/>
    <property type="match status" value="1"/>
</dbReference>
<dbReference type="Gene3D" id="2.40.30.20">
    <property type="match status" value="1"/>
</dbReference>
<feature type="domain" description="ATP synthase A/B type C-terminal" evidence="11">
    <location>
        <begin position="450"/>
        <end position="545"/>
    </location>
</feature>
<dbReference type="GO" id="GO:0005524">
    <property type="term" value="F:ATP binding"/>
    <property type="evidence" value="ECO:0007669"/>
    <property type="project" value="UniProtKB-KW"/>
</dbReference>
<keyword evidence="5" id="KW-0067">ATP-binding</keyword>
<evidence type="ECO:0000313" key="12">
    <source>
        <dbReference type="EMBL" id="CEG11174.1"/>
    </source>
</evidence>
<keyword evidence="7" id="KW-0406">Ion transport</keyword>
<dbReference type="AlphaFoldDB" id="A0A098E6T6"/>
<evidence type="ECO:0000256" key="4">
    <source>
        <dbReference type="ARBA" id="ARBA00022781"/>
    </source>
</evidence>
<dbReference type="SUPFAM" id="SSF50615">
    <property type="entry name" value="N-terminal domain of alpha and beta subunits of F1 ATP synthase"/>
    <property type="match status" value="1"/>
</dbReference>
<feature type="domain" description="ATPsynthase alpha/beta subunit barrel-sandwich" evidence="10">
    <location>
        <begin position="112"/>
        <end position="198"/>
    </location>
</feature>
<evidence type="ECO:0000259" key="11">
    <source>
        <dbReference type="Pfam" id="PF22919"/>
    </source>
</evidence>
<dbReference type="PANTHER" id="PTHR43607:SF1">
    <property type="entry name" value="H(+)-TRANSPORTING TWO-SECTOR ATPASE"/>
    <property type="match status" value="1"/>
</dbReference>
<dbReference type="Pfam" id="PF22919">
    <property type="entry name" value="ATP-synt_VA_C"/>
    <property type="match status" value="1"/>
</dbReference>
<keyword evidence="6" id="KW-1278">Translocase</keyword>
<dbReference type="CDD" id="cd18119">
    <property type="entry name" value="ATP-synt_V_A-type_alpha_N"/>
    <property type="match status" value="1"/>
</dbReference>
<evidence type="ECO:0000259" key="10">
    <source>
        <dbReference type="Pfam" id="PF16886"/>
    </source>
</evidence>
<dbReference type="Gene3D" id="3.40.50.300">
    <property type="entry name" value="P-loop containing nucleotide triphosphate hydrolases"/>
    <property type="match status" value="1"/>
</dbReference>
<dbReference type="SUPFAM" id="SSF52540">
    <property type="entry name" value="P-loop containing nucleoside triphosphate hydrolases"/>
    <property type="match status" value="1"/>
</dbReference>
<dbReference type="HAMAP" id="MF_00309">
    <property type="entry name" value="ATP_synth_A_arch"/>
    <property type="match status" value="1"/>
</dbReference>
<keyword evidence="3" id="KW-0547">Nucleotide-binding</keyword>
<dbReference type="EMBL" id="CCXY01000032">
    <property type="protein sequence ID" value="CEG11174.1"/>
    <property type="molecule type" value="Genomic_DNA"/>
</dbReference>
<dbReference type="SUPFAM" id="SSF47917">
    <property type="entry name" value="C-terminal domain of alpha and beta subunits of F1 ATP synthase"/>
    <property type="match status" value="1"/>
</dbReference>